<dbReference type="Pfam" id="PF02622">
    <property type="entry name" value="DUF179"/>
    <property type="match status" value="1"/>
</dbReference>
<organism evidence="2 3">
    <name type="scientific">Stieleria neptunia</name>
    <dbReference type="NCBI Taxonomy" id="2527979"/>
    <lineage>
        <taxon>Bacteria</taxon>
        <taxon>Pseudomonadati</taxon>
        <taxon>Planctomycetota</taxon>
        <taxon>Planctomycetia</taxon>
        <taxon>Pirellulales</taxon>
        <taxon>Pirellulaceae</taxon>
        <taxon>Stieleria</taxon>
    </lineage>
</organism>
<dbReference type="Proteomes" id="UP000319004">
    <property type="component" value="Chromosome"/>
</dbReference>
<dbReference type="OrthoDB" id="9807486at2"/>
<dbReference type="KEGG" id="snep:Enr13x_61620"/>
<evidence type="ECO:0000256" key="1">
    <source>
        <dbReference type="ARBA" id="ARBA00009600"/>
    </source>
</evidence>
<gene>
    <name evidence="2" type="ORF">Enr13x_61620</name>
</gene>
<reference evidence="2 3" key="1">
    <citation type="submission" date="2019-03" db="EMBL/GenBank/DDBJ databases">
        <title>Deep-cultivation of Planctomycetes and their phenomic and genomic characterization uncovers novel biology.</title>
        <authorList>
            <person name="Wiegand S."/>
            <person name="Jogler M."/>
            <person name="Boedeker C."/>
            <person name="Pinto D."/>
            <person name="Vollmers J."/>
            <person name="Rivas-Marin E."/>
            <person name="Kohn T."/>
            <person name="Peeters S.H."/>
            <person name="Heuer A."/>
            <person name="Rast P."/>
            <person name="Oberbeckmann S."/>
            <person name="Bunk B."/>
            <person name="Jeske O."/>
            <person name="Meyerdierks A."/>
            <person name="Storesund J.E."/>
            <person name="Kallscheuer N."/>
            <person name="Luecker S."/>
            <person name="Lage O.M."/>
            <person name="Pohl T."/>
            <person name="Merkel B.J."/>
            <person name="Hornburger P."/>
            <person name="Mueller R.-W."/>
            <person name="Bruemmer F."/>
            <person name="Labrenz M."/>
            <person name="Spormann A.M."/>
            <person name="Op den Camp H."/>
            <person name="Overmann J."/>
            <person name="Amann R."/>
            <person name="Jetten M.S.M."/>
            <person name="Mascher T."/>
            <person name="Medema M.H."/>
            <person name="Devos D.P."/>
            <person name="Kaster A.-K."/>
            <person name="Ovreas L."/>
            <person name="Rohde M."/>
            <person name="Galperin M.Y."/>
            <person name="Jogler C."/>
        </authorList>
    </citation>
    <scope>NUCLEOTIDE SEQUENCE [LARGE SCALE GENOMIC DNA]</scope>
    <source>
        <strain evidence="2 3">Enr13</strain>
    </source>
</reference>
<dbReference type="GO" id="GO:0005829">
    <property type="term" value="C:cytosol"/>
    <property type="evidence" value="ECO:0007669"/>
    <property type="project" value="TreeGrafter"/>
</dbReference>
<keyword evidence="3" id="KW-1185">Reference proteome</keyword>
<name>A0A518HZI7_9BACT</name>
<dbReference type="PANTHER" id="PTHR30327:SF1">
    <property type="entry name" value="UPF0301 PROTEIN YQGE"/>
    <property type="match status" value="1"/>
</dbReference>
<dbReference type="EMBL" id="CP037423">
    <property type="protein sequence ID" value="QDV46253.1"/>
    <property type="molecule type" value="Genomic_DNA"/>
</dbReference>
<protein>
    <submittedName>
        <fullName evidence="2">Uncharacterized protein</fullName>
    </submittedName>
</protein>
<proteinExistence type="inferred from homology"/>
<dbReference type="PANTHER" id="PTHR30327">
    <property type="entry name" value="UNCHARACTERIZED PROTEIN YQGE"/>
    <property type="match status" value="1"/>
</dbReference>
<dbReference type="RefSeq" id="WP_145390394.1">
    <property type="nucleotide sequence ID" value="NZ_CP037423.1"/>
</dbReference>
<comment type="similarity">
    <text evidence="1">Belongs to the UPF0301 (AlgH) family.</text>
</comment>
<dbReference type="InterPro" id="IPR003774">
    <property type="entry name" value="AlgH-like"/>
</dbReference>
<dbReference type="Gene3D" id="3.40.1740.10">
    <property type="entry name" value="VC0467-like"/>
    <property type="match status" value="1"/>
</dbReference>
<accession>A0A518HZI7</accession>
<evidence type="ECO:0000313" key="3">
    <source>
        <dbReference type="Proteomes" id="UP000319004"/>
    </source>
</evidence>
<sequence length="186" mass="20277">MVEFLSGKLLIASPYLNDPNFLRSVVLIVSHDEEGAFGLSLNRPTDQRLSQIVELSMPQGSVREDDLIFEGGPVDGPLLALHDLVGIGSPVGQDSSGLWLTGDEDHLRLLLSRVDARVRFVSQYSGWGPGQLDHEMQCGGWLVGVANADVVFDDPEQVWETAVKRCGHEILSSLSPGLRFNDPSVN</sequence>
<evidence type="ECO:0000313" key="2">
    <source>
        <dbReference type="EMBL" id="QDV46253.1"/>
    </source>
</evidence>
<dbReference type="SUPFAM" id="SSF143456">
    <property type="entry name" value="VC0467-like"/>
    <property type="match status" value="1"/>
</dbReference>
<dbReference type="AlphaFoldDB" id="A0A518HZI7"/>